<keyword evidence="8" id="KW-0675">Receptor</keyword>
<feature type="non-terminal residue" evidence="13">
    <location>
        <position position="674"/>
    </location>
</feature>
<keyword evidence="2" id="KW-1003">Cell membrane</keyword>
<keyword evidence="3 11" id="KW-0812">Transmembrane</keyword>
<keyword evidence="14" id="KW-1185">Reference proteome</keyword>
<evidence type="ECO:0000256" key="10">
    <source>
        <dbReference type="ARBA" id="ARBA00023224"/>
    </source>
</evidence>
<dbReference type="InterPro" id="IPR017978">
    <property type="entry name" value="GPCR_3_C"/>
</dbReference>
<dbReference type="SUPFAM" id="SSF53822">
    <property type="entry name" value="Periplasmic binding protein-like I"/>
    <property type="match status" value="1"/>
</dbReference>
<feature type="transmembrane region" description="Helical" evidence="11">
    <location>
        <begin position="514"/>
        <end position="536"/>
    </location>
</feature>
<name>A0A2G9NXL8_AQUCT</name>
<evidence type="ECO:0000313" key="14">
    <source>
        <dbReference type="Proteomes" id="UP000228934"/>
    </source>
</evidence>
<feature type="transmembrane region" description="Helical" evidence="11">
    <location>
        <begin position="476"/>
        <end position="502"/>
    </location>
</feature>
<dbReference type="GO" id="GO:0004930">
    <property type="term" value="F:G protein-coupled receptor activity"/>
    <property type="evidence" value="ECO:0007669"/>
    <property type="project" value="UniProtKB-KW"/>
</dbReference>
<dbReference type="Pfam" id="PF00003">
    <property type="entry name" value="7tm_3"/>
    <property type="match status" value="1"/>
</dbReference>
<evidence type="ECO:0000256" key="6">
    <source>
        <dbReference type="ARBA" id="ARBA00023040"/>
    </source>
</evidence>
<evidence type="ECO:0000256" key="2">
    <source>
        <dbReference type="ARBA" id="ARBA00022475"/>
    </source>
</evidence>
<sequence length="674" mass="75612">MIFAIDEITKSSAILPNITLGFQAYDSCMVIQQSLEGALHAVTGRGMVVPNYQCFLGVPLSAIIGHSTSTHSILLAQVLGLLWYPQISNFATSPFLSDKQKFPSFFRTVPSDAFQSRGVAQLLLHFGWMWVGLVGVDNDYGLQGIQLVRQEIIKAGACVAFTENLISRQSDRNVPHIAKVIKKSTAMVVVVFSRDLDFAMIVAEMMRQNVTQRVFVASEAWSTSTIFSTKSLAQFVTGTIGLALHRGTIMGFKEFLNKIHPSLPWGGKWVKILWEKTFTCALLDQSNITTVPSTSVKYCTGNESLENIQNSFTDISNLRVTYSAYMAVHVVAKALEDLRTCYNIKNLYVNKICSNIFNFRPFEHKNLKRRDSVGCLKCSWDHWPDPQKSMCLPKTIEYLSYEDPLGATLAGITIVSSLVPNIILRLFVLHRNSPLVKANNYRLSCLLLLSLLLCFFCSLIFIGPPQRETCLLRQSAFGMVFTLCVSCILAKTIMVVFAFMATKPGSKLRIWTSPWVSFLIIFICSLLQLTLCIFWLSLAPPFPKLSTGTESRIISFECNEGSAIAFWAMLGYLSLLAFISFTVAFLSRGLPDSFNEAQYITFSMLAFLSVWISFIPAYFSAQGKYTVAMEIFAILSSSWALLICMFFPKCFIILFRPDMNSREYLFRKGKPLSN</sequence>
<dbReference type="Pfam" id="PF01094">
    <property type="entry name" value="ANF_receptor"/>
    <property type="match status" value="1"/>
</dbReference>
<keyword evidence="5 11" id="KW-1133">Transmembrane helix</keyword>
<feature type="transmembrane region" description="Helical" evidence="11">
    <location>
        <begin position="441"/>
        <end position="464"/>
    </location>
</feature>
<feature type="transmembrane region" description="Helical" evidence="11">
    <location>
        <begin position="631"/>
        <end position="655"/>
    </location>
</feature>
<evidence type="ECO:0000313" key="13">
    <source>
        <dbReference type="EMBL" id="PIN95472.1"/>
    </source>
</evidence>
<dbReference type="PANTHER" id="PTHR24061:SF599">
    <property type="entry name" value="G-PROTEIN COUPLED RECEPTORS FAMILY 3 PROFILE DOMAIN-CONTAINING PROTEIN"/>
    <property type="match status" value="1"/>
</dbReference>
<feature type="transmembrane region" description="Helical" evidence="11">
    <location>
        <begin position="599"/>
        <end position="619"/>
    </location>
</feature>
<dbReference type="InterPro" id="IPR000337">
    <property type="entry name" value="GPCR_3"/>
</dbReference>
<feature type="transmembrane region" description="Helical" evidence="11">
    <location>
        <begin position="564"/>
        <end position="587"/>
    </location>
</feature>
<gene>
    <name evidence="13" type="ORF">AB205_0168200</name>
</gene>
<dbReference type="PROSITE" id="PS50259">
    <property type="entry name" value="G_PROTEIN_RECEP_F3_4"/>
    <property type="match status" value="1"/>
</dbReference>
<dbReference type="Proteomes" id="UP000228934">
    <property type="component" value="Unassembled WGS sequence"/>
</dbReference>
<proteinExistence type="predicted"/>
<evidence type="ECO:0000256" key="4">
    <source>
        <dbReference type="ARBA" id="ARBA00022729"/>
    </source>
</evidence>
<keyword evidence="10" id="KW-0807">Transducer</keyword>
<dbReference type="InterPro" id="IPR028082">
    <property type="entry name" value="Peripla_BP_I"/>
</dbReference>
<dbReference type="Gene3D" id="3.40.50.2300">
    <property type="match status" value="2"/>
</dbReference>
<evidence type="ECO:0000256" key="3">
    <source>
        <dbReference type="ARBA" id="ARBA00022692"/>
    </source>
</evidence>
<evidence type="ECO:0000256" key="7">
    <source>
        <dbReference type="ARBA" id="ARBA00023136"/>
    </source>
</evidence>
<keyword evidence="9" id="KW-0325">Glycoprotein</keyword>
<evidence type="ECO:0000256" key="11">
    <source>
        <dbReference type="SAM" id="Phobius"/>
    </source>
</evidence>
<evidence type="ECO:0000256" key="5">
    <source>
        <dbReference type="ARBA" id="ARBA00022989"/>
    </source>
</evidence>
<keyword evidence="6" id="KW-0297">G-protein coupled receptor</keyword>
<dbReference type="PANTHER" id="PTHR24061">
    <property type="entry name" value="CALCIUM-SENSING RECEPTOR-RELATED"/>
    <property type="match status" value="1"/>
</dbReference>
<keyword evidence="4" id="KW-0732">Signal</keyword>
<evidence type="ECO:0000256" key="1">
    <source>
        <dbReference type="ARBA" id="ARBA00004651"/>
    </source>
</evidence>
<feature type="domain" description="G-protein coupled receptors family 3 profile" evidence="12">
    <location>
        <begin position="405"/>
        <end position="663"/>
    </location>
</feature>
<dbReference type="InterPro" id="IPR001828">
    <property type="entry name" value="ANF_lig-bd_rcpt"/>
</dbReference>
<evidence type="ECO:0000256" key="9">
    <source>
        <dbReference type="ARBA" id="ARBA00023180"/>
    </source>
</evidence>
<comment type="subcellular location">
    <subcellularLocation>
        <location evidence="1">Cell membrane</location>
        <topology evidence="1">Multi-pass membrane protein</topology>
    </subcellularLocation>
</comment>
<dbReference type="InterPro" id="IPR000068">
    <property type="entry name" value="GPCR_3_Ca_sens_rcpt-rel"/>
</dbReference>
<keyword evidence="7 11" id="KW-0472">Membrane</keyword>
<dbReference type="PRINTS" id="PR00592">
    <property type="entry name" value="CASENSINGR"/>
</dbReference>
<dbReference type="PRINTS" id="PR00248">
    <property type="entry name" value="GPCRMGR"/>
</dbReference>
<dbReference type="AlphaFoldDB" id="A0A2G9NXL8"/>
<reference evidence="14" key="1">
    <citation type="journal article" date="2017" name="Nat. Commun.">
        <title>The North American bullfrog draft genome provides insight into hormonal regulation of long noncoding RNA.</title>
        <authorList>
            <person name="Hammond S.A."/>
            <person name="Warren R.L."/>
            <person name="Vandervalk B.P."/>
            <person name="Kucuk E."/>
            <person name="Khan H."/>
            <person name="Gibb E.A."/>
            <person name="Pandoh P."/>
            <person name="Kirk H."/>
            <person name="Zhao Y."/>
            <person name="Jones M."/>
            <person name="Mungall A.J."/>
            <person name="Coope R."/>
            <person name="Pleasance S."/>
            <person name="Moore R.A."/>
            <person name="Holt R.A."/>
            <person name="Round J.M."/>
            <person name="Ohora S."/>
            <person name="Walle B.V."/>
            <person name="Veldhoen N."/>
            <person name="Helbing C.C."/>
            <person name="Birol I."/>
        </authorList>
    </citation>
    <scope>NUCLEOTIDE SEQUENCE [LARGE SCALE GENOMIC DNA]</scope>
</reference>
<evidence type="ECO:0000256" key="8">
    <source>
        <dbReference type="ARBA" id="ARBA00023170"/>
    </source>
</evidence>
<accession>A0A2G9NXL8</accession>
<feature type="transmembrane region" description="Helical" evidence="11">
    <location>
        <begin position="405"/>
        <end position="429"/>
    </location>
</feature>
<dbReference type="GO" id="GO:0005886">
    <property type="term" value="C:plasma membrane"/>
    <property type="evidence" value="ECO:0007669"/>
    <property type="project" value="UniProtKB-SubCell"/>
</dbReference>
<dbReference type="FunFam" id="3.40.50.2300:FF:000016">
    <property type="entry name" value="Taste 1 receptor member 2"/>
    <property type="match status" value="1"/>
</dbReference>
<organism evidence="13 14">
    <name type="scientific">Aquarana catesbeiana</name>
    <name type="common">American bullfrog</name>
    <name type="synonym">Rana catesbeiana</name>
    <dbReference type="NCBI Taxonomy" id="8400"/>
    <lineage>
        <taxon>Eukaryota</taxon>
        <taxon>Metazoa</taxon>
        <taxon>Chordata</taxon>
        <taxon>Craniata</taxon>
        <taxon>Vertebrata</taxon>
        <taxon>Euteleostomi</taxon>
        <taxon>Amphibia</taxon>
        <taxon>Batrachia</taxon>
        <taxon>Anura</taxon>
        <taxon>Neobatrachia</taxon>
        <taxon>Ranoidea</taxon>
        <taxon>Ranidae</taxon>
        <taxon>Aquarana</taxon>
    </lineage>
</organism>
<evidence type="ECO:0000259" key="12">
    <source>
        <dbReference type="PROSITE" id="PS50259"/>
    </source>
</evidence>
<dbReference type="OrthoDB" id="5984008at2759"/>
<protein>
    <recommendedName>
        <fullName evidence="12">G-protein coupled receptors family 3 profile domain-containing protein</fullName>
    </recommendedName>
</protein>
<dbReference type="EMBL" id="KV922899">
    <property type="protein sequence ID" value="PIN95472.1"/>
    <property type="molecule type" value="Genomic_DNA"/>
</dbReference>